<dbReference type="PROSITE" id="PS50975">
    <property type="entry name" value="ATP_GRASP"/>
    <property type="match status" value="1"/>
</dbReference>
<evidence type="ECO:0000313" key="12">
    <source>
        <dbReference type="EMBL" id="KIG17156.1"/>
    </source>
</evidence>
<dbReference type="SUPFAM" id="SSF56059">
    <property type="entry name" value="Glutathione synthetase ATP-binding domain-like"/>
    <property type="match status" value="1"/>
</dbReference>
<evidence type="ECO:0000256" key="10">
    <source>
        <dbReference type="HAMAP-Rule" id="MF_00162"/>
    </source>
</evidence>
<sequence>MADVLFVLDPLALINPRADTSYVMITEALRRGHRPFYVTLDGLSVSGSVAWARARPLGPASEEPLAAMVDRGEAQARPLSSFAVVLMRKDPPVDPSFIAATWILDRAGTLVLNHPGGLRDLNEKLSMLEFPKLIPDTRLLRTIPDLRAALDDMGGKMIVKPLLGYGGREILQAKRGDPNLSTVLEIATADETRWTVAQQFIPEASEGDKRILLIEGEPVGAVLRVPAAGELRDNFHAGGQGVATELTDREWYICSIVGPWLRDRGQLFVGLDVIGPYLTEINVTSPTGMQEINRLGKLEGDATMQAKFWDAVDARLSA</sequence>
<evidence type="ECO:0000256" key="6">
    <source>
        <dbReference type="ARBA" id="ARBA00022741"/>
    </source>
</evidence>
<dbReference type="Pfam" id="PF02951">
    <property type="entry name" value="GSH-S_N"/>
    <property type="match status" value="1"/>
</dbReference>
<keyword evidence="4 10" id="KW-0317">Glutathione biosynthesis</keyword>
<dbReference type="SUPFAM" id="SSF52440">
    <property type="entry name" value="PreATP-grasp domain"/>
    <property type="match status" value="1"/>
</dbReference>
<evidence type="ECO:0000256" key="8">
    <source>
        <dbReference type="ARBA" id="ARBA00022842"/>
    </source>
</evidence>
<proteinExistence type="inferred from homology"/>
<dbReference type="EC" id="6.3.2.3" evidence="10"/>
<dbReference type="InterPro" id="IPR006284">
    <property type="entry name" value="Glut_synth_pro"/>
</dbReference>
<dbReference type="PANTHER" id="PTHR21621:SF4">
    <property type="entry name" value="GLUTATHIONE SYNTHETASE"/>
    <property type="match status" value="1"/>
</dbReference>
<dbReference type="Pfam" id="PF02955">
    <property type="entry name" value="GSH-S_ATP"/>
    <property type="match status" value="1"/>
</dbReference>
<dbReference type="Gene3D" id="3.30.470.20">
    <property type="entry name" value="ATP-grasp fold, B domain"/>
    <property type="match status" value="1"/>
</dbReference>
<dbReference type="HAMAP" id="MF_00162">
    <property type="entry name" value="GSH_S"/>
    <property type="match status" value="1"/>
</dbReference>
<dbReference type="InterPro" id="IPR016185">
    <property type="entry name" value="PreATP-grasp_dom_sf"/>
</dbReference>
<dbReference type="InterPro" id="IPR004215">
    <property type="entry name" value="GSHS_N"/>
</dbReference>
<name>A0A0C2D1P3_9BACT</name>
<comment type="pathway">
    <text evidence="10">Sulfur metabolism; glutathione biosynthesis; glutathione from L-cysteine and L-glutamate: step 2/2.</text>
</comment>
<dbReference type="Gene3D" id="3.30.1490.20">
    <property type="entry name" value="ATP-grasp fold, A domain"/>
    <property type="match status" value="1"/>
</dbReference>
<evidence type="ECO:0000256" key="3">
    <source>
        <dbReference type="ARBA" id="ARBA00022598"/>
    </source>
</evidence>
<accession>A0A0C2D1P3</accession>
<protein>
    <recommendedName>
        <fullName evidence="10">Glutathione synthetase</fullName>
        <ecNumber evidence="10">6.3.2.3</ecNumber>
    </recommendedName>
    <alternativeName>
        <fullName evidence="10">GSH synthetase</fullName>
        <shortName evidence="10">GSH-S</shortName>
        <shortName evidence="10">GSHase</shortName>
    </alternativeName>
    <alternativeName>
        <fullName evidence="10">Glutathione synthase</fullName>
    </alternativeName>
</protein>
<evidence type="ECO:0000256" key="7">
    <source>
        <dbReference type="ARBA" id="ARBA00022840"/>
    </source>
</evidence>
<dbReference type="GO" id="GO:0005524">
    <property type="term" value="F:ATP binding"/>
    <property type="evidence" value="ECO:0007669"/>
    <property type="project" value="UniProtKB-UniRule"/>
</dbReference>
<comment type="cofactor">
    <cofactor evidence="2">
        <name>Mg(2+)</name>
        <dbReference type="ChEBI" id="CHEBI:18420"/>
    </cofactor>
</comment>
<keyword evidence="5" id="KW-0479">Metal-binding</keyword>
<dbReference type="NCBIfam" id="TIGR01380">
    <property type="entry name" value="glut_syn"/>
    <property type="match status" value="1"/>
</dbReference>
<dbReference type="Gene3D" id="3.40.50.20">
    <property type="match status" value="1"/>
</dbReference>
<dbReference type="InterPro" id="IPR011761">
    <property type="entry name" value="ATP-grasp"/>
</dbReference>
<dbReference type="GO" id="GO:0005737">
    <property type="term" value="C:cytoplasm"/>
    <property type="evidence" value="ECO:0007669"/>
    <property type="project" value="TreeGrafter"/>
</dbReference>
<dbReference type="PANTHER" id="PTHR21621">
    <property type="entry name" value="RIBOSOMAL PROTEIN S6 MODIFICATION PROTEIN"/>
    <property type="match status" value="1"/>
</dbReference>
<dbReference type="InterPro" id="IPR013815">
    <property type="entry name" value="ATP_grasp_subdomain_1"/>
</dbReference>
<evidence type="ECO:0000259" key="11">
    <source>
        <dbReference type="PROSITE" id="PS50975"/>
    </source>
</evidence>
<dbReference type="EMBL" id="JMCC02000029">
    <property type="protein sequence ID" value="KIG17156.1"/>
    <property type="molecule type" value="Genomic_DNA"/>
</dbReference>
<evidence type="ECO:0000256" key="2">
    <source>
        <dbReference type="ARBA" id="ARBA00001946"/>
    </source>
</evidence>
<evidence type="ECO:0000256" key="1">
    <source>
        <dbReference type="ARBA" id="ARBA00001936"/>
    </source>
</evidence>
<evidence type="ECO:0000256" key="9">
    <source>
        <dbReference type="ARBA" id="ARBA00023211"/>
    </source>
</evidence>
<feature type="domain" description="ATP-grasp" evidence="11">
    <location>
        <begin position="124"/>
        <end position="313"/>
    </location>
</feature>
<comment type="caution">
    <text evidence="12">The sequence shown here is derived from an EMBL/GenBank/DDBJ whole genome shotgun (WGS) entry which is preliminary data.</text>
</comment>
<comment type="similarity">
    <text evidence="10">Belongs to the prokaryotic GSH synthase family.</text>
</comment>
<dbReference type="InterPro" id="IPR004218">
    <property type="entry name" value="GSHS_ATP-bd"/>
</dbReference>
<dbReference type="RefSeq" id="WP_052548724.1">
    <property type="nucleotide sequence ID" value="NZ_JMCC02000029.1"/>
</dbReference>
<evidence type="ECO:0000256" key="5">
    <source>
        <dbReference type="ARBA" id="ARBA00022723"/>
    </source>
</evidence>
<keyword evidence="3 10" id="KW-0436">Ligase</keyword>
<comment type="cofactor">
    <cofactor evidence="1">
        <name>Mn(2+)</name>
        <dbReference type="ChEBI" id="CHEBI:29035"/>
    </cofactor>
</comment>
<comment type="catalytic activity">
    <reaction evidence="10">
        <text>gamma-L-glutamyl-L-cysteine + glycine + ATP = glutathione + ADP + phosphate + H(+)</text>
        <dbReference type="Rhea" id="RHEA:13557"/>
        <dbReference type="ChEBI" id="CHEBI:15378"/>
        <dbReference type="ChEBI" id="CHEBI:30616"/>
        <dbReference type="ChEBI" id="CHEBI:43474"/>
        <dbReference type="ChEBI" id="CHEBI:57305"/>
        <dbReference type="ChEBI" id="CHEBI:57925"/>
        <dbReference type="ChEBI" id="CHEBI:58173"/>
        <dbReference type="ChEBI" id="CHEBI:456216"/>
        <dbReference type="EC" id="6.3.2.3"/>
    </reaction>
</comment>
<dbReference type="UniPathway" id="UPA00142">
    <property type="reaction ID" value="UER00210"/>
</dbReference>
<evidence type="ECO:0000313" key="13">
    <source>
        <dbReference type="Proteomes" id="UP000031599"/>
    </source>
</evidence>
<evidence type="ECO:0000256" key="4">
    <source>
        <dbReference type="ARBA" id="ARBA00022684"/>
    </source>
</evidence>
<dbReference type="Proteomes" id="UP000031599">
    <property type="component" value="Unassembled WGS sequence"/>
</dbReference>
<dbReference type="AlphaFoldDB" id="A0A0C2D1P3"/>
<keyword evidence="7 10" id="KW-0067">ATP-binding</keyword>
<keyword evidence="6 10" id="KW-0547">Nucleotide-binding</keyword>
<dbReference type="NCBIfam" id="NF003573">
    <property type="entry name" value="PRK05246.1"/>
    <property type="match status" value="1"/>
</dbReference>
<dbReference type="GO" id="GO:0004363">
    <property type="term" value="F:glutathione synthase activity"/>
    <property type="evidence" value="ECO:0007669"/>
    <property type="project" value="UniProtKB-UniRule"/>
</dbReference>
<dbReference type="GO" id="GO:0046872">
    <property type="term" value="F:metal ion binding"/>
    <property type="evidence" value="ECO:0007669"/>
    <property type="project" value="UniProtKB-KW"/>
</dbReference>
<gene>
    <name evidence="10" type="primary">gshB</name>
    <name evidence="12" type="ORF">DB30_03753</name>
</gene>
<reference evidence="12 13" key="1">
    <citation type="submission" date="2014-12" db="EMBL/GenBank/DDBJ databases">
        <title>Genome assembly of Enhygromyxa salina DSM 15201.</title>
        <authorList>
            <person name="Sharma G."/>
            <person name="Subramanian S."/>
        </authorList>
    </citation>
    <scope>NUCLEOTIDE SEQUENCE [LARGE SCALE GENOMIC DNA]</scope>
    <source>
        <strain evidence="12 13">DSM 15201</strain>
    </source>
</reference>
<organism evidence="12 13">
    <name type="scientific">Enhygromyxa salina</name>
    <dbReference type="NCBI Taxonomy" id="215803"/>
    <lineage>
        <taxon>Bacteria</taxon>
        <taxon>Pseudomonadati</taxon>
        <taxon>Myxococcota</taxon>
        <taxon>Polyangia</taxon>
        <taxon>Nannocystales</taxon>
        <taxon>Nannocystaceae</taxon>
        <taxon>Enhygromyxa</taxon>
    </lineage>
</organism>
<keyword evidence="9" id="KW-0464">Manganese</keyword>
<keyword evidence="8" id="KW-0460">Magnesium</keyword>